<accession>A0A412FIR5</accession>
<reference evidence="8 9" key="1">
    <citation type="submission" date="2018-08" db="EMBL/GenBank/DDBJ databases">
        <title>A genome reference for cultivated species of the human gut microbiota.</title>
        <authorList>
            <person name="Zou Y."/>
            <person name="Xue W."/>
            <person name="Luo G."/>
        </authorList>
    </citation>
    <scope>NUCLEOTIDE SEQUENCE [LARGE SCALE GENOMIC DNA]</scope>
    <source>
        <strain evidence="8 9">AF24-29</strain>
    </source>
</reference>
<feature type="transmembrane region" description="Helical" evidence="6">
    <location>
        <begin position="225"/>
        <end position="246"/>
    </location>
</feature>
<evidence type="ECO:0000256" key="5">
    <source>
        <dbReference type="ARBA" id="ARBA00023136"/>
    </source>
</evidence>
<feature type="domain" description="ABC3 transporter permease C-terminal" evidence="7">
    <location>
        <begin position="582"/>
        <end position="685"/>
    </location>
</feature>
<keyword evidence="2 6" id="KW-1003">Cell membrane</keyword>
<evidence type="ECO:0000313" key="8">
    <source>
        <dbReference type="EMBL" id="RGR68023.1"/>
    </source>
</evidence>
<feature type="transmembrane region" description="Helical" evidence="6">
    <location>
        <begin position="631"/>
        <end position="654"/>
    </location>
</feature>
<keyword evidence="4 6" id="KW-1133">Transmembrane helix</keyword>
<dbReference type="PANTHER" id="PTHR46795">
    <property type="entry name" value="ABC TRANSPORTER PERMEASE-RELATED-RELATED"/>
    <property type="match status" value="1"/>
</dbReference>
<name>A0A412FIR5_9FIRM</name>
<feature type="transmembrane region" description="Helical" evidence="6">
    <location>
        <begin position="572"/>
        <end position="597"/>
    </location>
</feature>
<dbReference type="PANTHER" id="PTHR46795:SF3">
    <property type="entry name" value="ABC TRANSPORTER PERMEASE"/>
    <property type="match status" value="1"/>
</dbReference>
<dbReference type="InterPro" id="IPR052536">
    <property type="entry name" value="ABC-4_Integral_Memb_Prot"/>
</dbReference>
<dbReference type="InterPro" id="IPR027022">
    <property type="entry name" value="ABC_permease_BceB-typ"/>
</dbReference>
<comment type="caution">
    <text evidence="8">The sequence shown here is derived from an EMBL/GenBank/DDBJ whole genome shotgun (WGS) entry which is preliminary data.</text>
</comment>
<dbReference type="Pfam" id="PF02687">
    <property type="entry name" value="FtsX"/>
    <property type="match status" value="2"/>
</dbReference>
<comment type="similarity">
    <text evidence="6">Belongs to the ABC-4 integral membrane protein family.</text>
</comment>
<keyword evidence="5 6" id="KW-0472">Membrane</keyword>
<feature type="transmembrane region" description="Helical" evidence="6">
    <location>
        <begin position="83"/>
        <end position="106"/>
    </location>
</feature>
<dbReference type="InterPro" id="IPR003838">
    <property type="entry name" value="ABC3_permease_C"/>
</dbReference>
<feature type="transmembrane region" description="Helical" evidence="6">
    <location>
        <begin position="134"/>
        <end position="158"/>
    </location>
</feature>
<comment type="subcellular location">
    <subcellularLocation>
        <location evidence="1 6">Cell membrane</location>
        <topology evidence="1 6">Multi-pass membrane protein</topology>
    </subcellularLocation>
</comment>
<sequence>MPRRSVSTSLLRPDYRFAVHGDASGRGELMIRYAFRLACANLKRTQNVTLPFFIASTVTVFLHFLIMTMMFNPHVPEIRGGSTLAFIFQLGVFVITTFAILFMISIHQMLLKKRKKELGLYTILGMEKKHISLILFWENTLQALASLVLGLALGWIGGRLMWMILLRMLNSPNGLPYAFSWTALGWTSVVFLGLYLATTGISLIQIHRINPIELLHSEKQADKPVRFLAVKTGIGLICLIAAYAVALFTNNMFTALMVFFFDCMLVIFATSILFESGTTFFLRRLKKRKSFYYKPDNFVAVSMLSHRIRRNAASLTTICILSTMLLVTMGGSAALFFGEENALSESNPDDLTYTLSEELTSSQRDEITAAAAELAETHHVTLEDVQIYSYGEAYSKLEGKTLSPFTNDDYLVGFRSAVIDYGYDIFFIPAATYQRITGQAPELQDDELLILTGNDQIHLSELTIQDKTYAVRDIQRSTPFTQRKYNNGGGTNSSDSSELVFLVFADEAAMLPVQDYLQEGEWETSTRIGVNYAGTLEDRTAFYEALNQKVRSLGPVQYATCLDYDRQEFKSMYGGLLFVGVFFSILFLTATVLIIYFKQISEAMDDREQYIILQKVGMDEQEVSATINRQVMLVFFLPLVTALIHTGFATPLMQTLLVALKLTNPIFTYACVSVCAVIFTIFYLIFYRMTSQIIKKEVAF</sequence>
<evidence type="ECO:0000313" key="9">
    <source>
        <dbReference type="Proteomes" id="UP000284178"/>
    </source>
</evidence>
<proteinExistence type="inferred from homology"/>
<dbReference type="EMBL" id="QRUP01000029">
    <property type="protein sequence ID" value="RGR68023.1"/>
    <property type="molecule type" value="Genomic_DNA"/>
</dbReference>
<evidence type="ECO:0000256" key="3">
    <source>
        <dbReference type="ARBA" id="ARBA00022692"/>
    </source>
</evidence>
<feature type="transmembrane region" description="Helical" evidence="6">
    <location>
        <begin position="252"/>
        <end position="282"/>
    </location>
</feature>
<feature type="transmembrane region" description="Helical" evidence="6">
    <location>
        <begin position="50"/>
        <end position="71"/>
    </location>
</feature>
<evidence type="ECO:0000256" key="2">
    <source>
        <dbReference type="ARBA" id="ARBA00022475"/>
    </source>
</evidence>
<evidence type="ECO:0000256" key="4">
    <source>
        <dbReference type="ARBA" id="ARBA00022989"/>
    </source>
</evidence>
<dbReference type="GO" id="GO:0055085">
    <property type="term" value="P:transmembrane transport"/>
    <property type="evidence" value="ECO:0007669"/>
    <property type="project" value="UniProtKB-UniRule"/>
</dbReference>
<feature type="domain" description="ABC3 transporter permease C-terminal" evidence="7">
    <location>
        <begin position="92"/>
        <end position="211"/>
    </location>
</feature>
<dbReference type="Proteomes" id="UP000284178">
    <property type="component" value="Unassembled WGS sequence"/>
</dbReference>
<keyword evidence="3 6" id="KW-0812">Transmembrane</keyword>
<evidence type="ECO:0000259" key="7">
    <source>
        <dbReference type="Pfam" id="PF02687"/>
    </source>
</evidence>
<evidence type="ECO:0000256" key="6">
    <source>
        <dbReference type="PIRNR" id="PIRNR018968"/>
    </source>
</evidence>
<dbReference type="GO" id="GO:0005886">
    <property type="term" value="C:plasma membrane"/>
    <property type="evidence" value="ECO:0007669"/>
    <property type="project" value="UniProtKB-SubCell"/>
</dbReference>
<keyword evidence="9" id="KW-1185">Reference proteome</keyword>
<feature type="transmembrane region" description="Helical" evidence="6">
    <location>
        <begin position="666"/>
        <end position="686"/>
    </location>
</feature>
<keyword evidence="6" id="KW-0813">Transport</keyword>
<dbReference type="PIRSF" id="PIRSF018968">
    <property type="entry name" value="ABC_permease_BceB"/>
    <property type="match status" value="1"/>
</dbReference>
<organism evidence="8 9">
    <name type="scientific">Holdemania filiformis</name>
    <dbReference type="NCBI Taxonomy" id="61171"/>
    <lineage>
        <taxon>Bacteria</taxon>
        <taxon>Bacillati</taxon>
        <taxon>Bacillota</taxon>
        <taxon>Erysipelotrichia</taxon>
        <taxon>Erysipelotrichales</taxon>
        <taxon>Erysipelotrichaceae</taxon>
        <taxon>Holdemania</taxon>
    </lineage>
</organism>
<feature type="transmembrane region" description="Helical" evidence="6">
    <location>
        <begin position="312"/>
        <end position="337"/>
    </location>
</feature>
<dbReference type="AlphaFoldDB" id="A0A412FIR5"/>
<evidence type="ECO:0000256" key="1">
    <source>
        <dbReference type="ARBA" id="ARBA00004651"/>
    </source>
</evidence>
<feature type="transmembrane region" description="Helical" evidence="6">
    <location>
        <begin position="178"/>
        <end position="204"/>
    </location>
</feature>
<gene>
    <name evidence="8" type="ORF">DWY25_16340</name>
</gene>
<protein>
    <submittedName>
        <fullName evidence="8">ABC transporter permease</fullName>
    </submittedName>
</protein>